<dbReference type="FunFam" id="4.10.1000.10:FF:000012">
    <property type="entry name" value="cleavage and polyadenylation specificity factor subunit 4"/>
    <property type="match status" value="1"/>
</dbReference>
<evidence type="ECO:0000256" key="12">
    <source>
        <dbReference type="RuleBase" id="RU369008"/>
    </source>
</evidence>
<evidence type="ECO:0000256" key="1">
    <source>
        <dbReference type="ARBA" id="ARBA00004123"/>
    </source>
</evidence>
<dbReference type="SUPFAM" id="SSF90229">
    <property type="entry name" value="CCCH zinc finger"/>
    <property type="match status" value="2"/>
</dbReference>
<dbReference type="PANTHER" id="PTHR23102">
    <property type="entry name" value="CLEAVAGE AND POLYADENYLATION SPECIFICITY FACTOR SUBUNIT 4-RELATED"/>
    <property type="match status" value="1"/>
</dbReference>
<dbReference type="PhylomeDB" id="A0A0A2LID8"/>
<keyword evidence="8 12" id="KW-0694">RNA-binding</keyword>
<comment type="subcellular location">
    <subcellularLocation>
        <location evidence="1 12">Nucleus</location>
    </subcellularLocation>
</comment>
<keyword evidence="3 12" id="KW-0507">mRNA processing</keyword>
<evidence type="ECO:0000256" key="6">
    <source>
        <dbReference type="ARBA" id="ARBA00022771"/>
    </source>
</evidence>
<evidence type="ECO:0000256" key="5">
    <source>
        <dbReference type="ARBA" id="ARBA00022737"/>
    </source>
</evidence>
<dbReference type="Gene3D" id="3.40.50.720">
    <property type="entry name" value="NAD(P)-binding Rossmann-like Domain"/>
    <property type="match status" value="1"/>
</dbReference>
<evidence type="ECO:0000313" key="16">
    <source>
        <dbReference type="Proteomes" id="UP000030104"/>
    </source>
</evidence>
<dbReference type="EMBL" id="JQGA01000294">
    <property type="protein sequence ID" value="KGO76280.1"/>
    <property type="molecule type" value="Genomic_DNA"/>
</dbReference>
<keyword evidence="5 12" id="KW-0677">Repeat</keyword>
<feature type="domain" description="C3H1-type" evidence="14">
    <location>
        <begin position="514"/>
        <end position="540"/>
    </location>
</feature>
<protein>
    <recommendedName>
        <fullName evidence="12">mRNA 3'-end-processing protein</fullName>
    </recommendedName>
</protein>
<proteinExistence type="inferred from homology"/>
<dbReference type="InterPro" id="IPR045348">
    <property type="entry name" value="CPSF4/Yth1"/>
</dbReference>
<feature type="zinc finger region" description="C3H1-type" evidence="11">
    <location>
        <begin position="460"/>
        <end position="488"/>
    </location>
</feature>
<dbReference type="OrthoDB" id="2735536at2759"/>
<feature type="zinc finger region" description="C3H1-type" evidence="11">
    <location>
        <begin position="514"/>
        <end position="540"/>
    </location>
</feature>
<dbReference type="InterPro" id="IPR001509">
    <property type="entry name" value="Epimerase_deHydtase"/>
</dbReference>
<dbReference type="InterPro" id="IPR036855">
    <property type="entry name" value="Znf_CCCH_sf"/>
</dbReference>
<dbReference type="Pfam" id="PF00642">
    <property type="entry name" value="zf-CCCH"/>
    <property type="match status" value="1"/>
</dbReference>
<dbReference type="HOGENOM" id="CLU_454997_0_0_1"/>
<dbReference type="PANTHER" id="PTHR23102:SF24">
    <property type="entry name" value="CLEAVAGE AND POLYADENYLATION SPECIFICITY FACTOR SUBUNIT 4"/>
    <property type="match status" value="1"/>
</dbReference>
<dbReference type="SUPFAM" id="SSF51735">
    <property type="entry name" value="NAD(P)-binding Rossmann-fold domains"/>
    <property type="match status" value="1"/>
</dbReference>
<evidence type="ECO:0000256" key="10">
    <source>
        <dbReference type="ARBA" id="ARBA00024826"/>
    </source>
</evidence>
<dbReference type="GO" id="GO:0005634">
    <property type="term" value="C:nucleus"/>
    <property type="evidence" value="ECO:0007669"/>
    <property type="project" value="UniProtKB-SubCell"/>
</dbReference>
<dbReference type="Gene3D" id="4.10.1000.10">
    <property type="entry name" value="Zinc finger, CCCH-type"/>
    <property type="match status" value="2"/>
</dbReference>
<dbReference type="SMART" id="SM00356">
    <property type="entry name" value="ZnF_C3H1"/>
    <property type="match status" value="5"/>
</dbReference>
<evidence type="ECO:0000313" key="15">
    <source>
        <dbReference type="EMBL" id="KGO76280.1"/>
    </source>
</evidence>
<feature type="domain" description="C3H1-type" evidence="14">
    <location>
        <begin position="387"/>
        <end position="414"/>
    </location>
</feature>
<feature type="compositionally biased region" description="Basic and acidic residues" evidence="13">
    <location>
        <begin position="549"/>
        <end position="585"/>
    </location>
</feature>
<feature type="domain" description="C3H1-type" evidence="14">
    <location>
        <begin position="489"/>
        <end position="513"/>
    </location>
</feature>
<evidence type="ECO:0000256" key="2">
    <source>
        <dbReference type="ARBA" id="ARBA00008907"/>
    </source>
</evidence>
<organism evidence="15 16">
    <name type="scientific">Penicillium italicum</name>
    <name type="common">Blue mold</name>
    <dbReference type="NCBI Taxonomy" id="40296"/>
    <lineage>
        <taxon>Eukaryota</taxon>
        <taxon>Fungi</taxon>
        <taxon>Dikarya</taxon>
        <taxon>Ascomycota</taxon>
        <taxon>Pezizomycotina</taxon>
        <taxon>Eurotiomycetes</taxon>
        <taxon>Eurotiomycetidae</taxon>
        <taxon>Eurotiales</taxon>
        <taxon>Aspergillaceae</taxon>
        <taxon>Penicillium</taxon>
    </lineage>
</organism>
<dbReference type="STRING" id="40296.A0A0A2LID8"/>
<accession>A0A0A2LID8</accession>
<evidence type="ECO:0000256" key="7">
    <source>
        <dbReference type="ARBA" id="ARBA00022833"/>
    </source>
</evidence>
<feature type="zinc finger region" description="C3H1-type" evidence="11">
    <location>
        <begin position="387"/>
        <end position="414"/>
    </location>
</feature>
<feature type="zinc finger region" description="C3H1-type" evidence="11">
    <location>
        <begin position="437"/>
        <end position="459"/>
    </location>
</feature>
<evidence type="ECO:0000256" key="8">
    <source>
        <dbReference type="ARBA" id="ARBA00022884"/>
    </source>
</evidence>
<evidence type="ECO:0000256" key="11">
    <source>
        <dbReference type="PROSITE-ProRule" id="PRU00723"/>
    </source>
</evidence>
<dbReference type="PROSITE" id="PS50103">
    <property type="entry name" value="ZF_C3H1"/>
    <property type="match status" value="5"/>
</dbReference>
<dbReference type="GO" id="GO:0003723">
    <property type="term" value="F:RNA binding"/>
    <property type="evidence" value="ECO:0007669"/>
    <property type="project" value="UniProtKB-UniRule"/>
</dbReference>
<gene>
    <name evidence="15" type="ORF">PITC_037060</name>
</gene>
<reference evidence="15 16" key="1">
    <citation type="journal article" date="2015" name="Mol. Plant Microbe Interact.">
        <title>Genome, transcriptome, and functional analyses of Penicillium expansum provide new insights into secondary metabolism and pathogenicity.</title>
        <authorList>
            <person name="Ballester A.R."/>
            <person name="Marcet-Houben M."/>
            <person name="Levin E."/>
            <person name="Sela N."/>
            <person name="Selma-Lazaro C."/>
            <person name="Carmona L."/>
            <person name="Wisniewski M."/>
            <person name="Droby S."/>
            <person name="Gonzalez-Candelas L."/>
            <person name="Gabaldon T."/>
        </authorList>
    </citation>
    <scope>NUCLEOTIDE SEQUENCE [LARGE SCALE GENOMIC DNA]</scope>
    <source>
        <strain evidence="15 16">PHI-1</strain>
    </source>
</reference>
<keyword evidence="7 11" id="KW-0862">Zinc</keyword>
<evidence type="ECO:0000256" key="13">
    <source>
        <dbReference type="SAM" id="MobiDB-lite"/>
    </source>
</evidence>
<sequence length="600" mass="66418">MSNELIFITGATGFIGSATAVAALKTGHRLRVCLRKPSKQLETLLSEYSDQVEFAIIPDLTDETAFDNKLDGVDYVLHLASPLPHGTDKRTYFPPAIKGTTALLKAAAKVPTIKKVVVTSSIAALIPMSGIPTGGVVKEDNDWDFSVDENGDFEDPQTPAATPMRLYHASKLLANNATWEFHATAKPQYGLVTLHPAFVYGRNLVQSSADGINVGSNTGLWNIIMKGDPSRDLVGVHILDVAEAHIKALDPDIVDGSKYLLAGPKTTGPEIARIVHRLYPDSGALISEDFQGVSFPVDVTKAETELGIQWRSFEAMVRDLMDQQLGLATTTDHLFTLHTSPKLHRAMAADTEIAAAHIISVEPTRDPSYNEFSFTPFLRKSFGFGLASDVPVCKAYSEGHCPLGPACPDRHPTPSRVTISTTTASGMAPSTTHGSLVCKHFLKGLCKKGLKCEYLHEYNLRRMPECQSFSRSGYCTNGDDCLYQHVREEARLPPCEHYDRGYCELGPLCAKRHVRRRLCTFYLAGFCPDGKACADAHPRWPENLPRPTMRTEKTEEELEHERVLIREEQEREKEREREWRNERGRGGGFGRGRFRGRGRG</sequence>
<dbReference type="AlphaFoldDB" id="A0A0A2LID8"/>
<evidence type="ECO:0000256" key="4">
    <source>
        <dbReference type="ARBA" id="ARBA00022723"/>
    </source>
</evidence>
<evidence type="ECO:0000256" key="9">
    <source>
        <dbReference type="ARBA" id="ARBA00023242"/>
    </source>
</evidence>
<dbReference type="Pfam" id="PF01370">
    <property type="entry name" value="Epimerase"/>
    <property type="match status" value="1"/>
</dbReference>
<evidence type="ECO:0000256" key="3">
    <source>
        <dbReference type="ARBA" id="ARBA00022664"/>
    </source>
</evidence>
<comment type="caution">
    <text evidence="15">The sequence shown here is derived from an EMBL/GenBank/DDBJ whole genome shotgun (WGS) entry which is preliminary data.</text>
</comment>
<feature type="domain" description="C3H1-type" evidence="14">
    <location>
        <begin position="437"/>
        <end position="459"/>
    </location>
</feature>
<feature type="domain" description="C3H1-type" evidence="14">
    <location>
        <begin position="460"/>
        <end position="488"/>
    </location>
</feature>
<dbReference type="GO" id="GO:0008270">
    <property type="term" value="F:zinc ion binding"/>
    <property type="evidence" value="ECO:0007669"/>
    <property type="project" value="UniProtKB-KW"/>
</dbReference>
<dbReference type="Proteomes" id="UP000030104">
    <property type="component" value="Unassembled WGS sequence"/>
</dbReference>
<keyword evidence="16" id="KW-1185">Reference proteome</keyword>
<evidence type="ECO:0000259" key="14">
    <source>
        <dbReference type="PROSITE" id="PS50103"/>
    </source>
</evidence>
<keyword evidence="6 11" id="KW-0863">Zinc-finger</keyword>
<comment type="function">
    <text evidence="10 12">Component of the cleavage factor I (CF I) involved in pre-mRNA 3'-end processing.</text>
</comment>
<dbReference type="GO" id="GO:0031124">
    <property type="term" value="P:mRNA 3'-end processing"/>
    <property type="evidence" value="ECO:0007669"/>
    <property type="project" value="UniProtKB-UniRule"/>
</dbReference>
<feature type="region of interest" description="Disordered" evidence="13">
    <location>
        <begin position="544"/>
        <end position="600"/>
    </location>
</feature>
<keyword evidence="4 11" id="KW-0479">Metal-binding</keyword>
<keyword evidence="9 12" id="KW-0539">Nucleus</keyword>
<dbReference type="InterPro" id="IPR000571">
    <property type="entry name" value="Znf_CCCH"/>
</dbReference>
<feature type="zinc finger region" description="C3H1-type" evidence="11">
    <location>
        <begin position="489"/>
        <end position="513"/>
    </location>
</feature>
<comment type="similarity">
    <text evidence="2 12">Belongs to the CPSF4/YTH1 family.</text>
</comment>
<name>A0A0A2LID8_PENIT</name>
<dbReference type="InterPro" id="IPR036291">
    <property type="entry name" value="NAD(P)-bd_dom_sf"/>
</dbReference>